<reference evidence="1 2" key="1">
    <citation type="journal article" date="2016" name="Front. Microbiol.">
        <title>Genome Sequence of Type Strains of Genus Stenotrophomonas.</title>
        <authorList>
            <person name="Patil P.P."/>
            <person name="Midha S."/>
            <person name="Kumar S."/>
            <person name="Patil P.B."/>
        </authorList>
    </citation>
    <scope>NUCLEOTIDE SEQUENCE [LARGE SCALE GENOMIC DNA]</scope>
    <source>
        <strain evidence="1 2">LMG 978</strain>
    </source>
</reference>
<dbReference type="OrthoDB" id="1349698at2"/>
<organism evidence="1 2">
    <name type="scientific">Stenotrophomonas beteli</name>
    <dbReference type="NCBI Taxonomy" id="3384461"/>
    <lineage>
        <taxon>Bacteria</taxon>
        <taxon>Pseudomonadati</taxon>
        <taxon>Pseudomonadota</taxon>
        <taxon>Gammaproteobacteria</taxon>
        <taxon>Lysobacterales</taxon>
        <taxon>Lysobacteraceae</taxon>
        <taxon>Stenotrophomonas</taxon>
        <taxon>Stenotrophomonas maltophilia group</taxon>
    </lineage>
</organism>
<dbReference type="Proteomes" id="UP000051757">
    <property type="component" value="Unassembled WGS sequence"/>
</dbReference>
<dbReference type="AlphaFoldDB" id="A0A0R0B971"/>
<sequence length="130" mass="13868">MTLAPTRDLQSMQQQAADCLAGYAEANLLNHAGLDALIAHLRAYPDSGEPMALPDWDQAGSELQIAGRGDPLPPSLLGQIATDKHEELNDLICSCVEVGIADLYGATTDVPDQMLARALAILQRNTSQQT</sequence>
<keyword evidence="2" id="KW-1185">Reference proteome</keyword>
<accession>A0A0R0B971</accession>
<proteinExistence type="predicted"/>
<protein>
    <submittedName>
        <fullName evidence="1">Uncharacterized protein</fullName>
    </submittedName>
</protein>
<gene>
    <name evidence="1" type="ORF">ARC23_11015</name>
</gene>
<evidence type="ECO:0000313" key="2">
    <source>
        <dbReference type="Proteomes" id="UP000051757"/>
    </source>
</evidence>
<dbReference type="EMBL" id="LLXV01000031">
    <property type="protein sequence ID" value="KRG50770.1"/>
    <property type="molecule type" value="Genomic_DNA"/>
</dbReference>
<evidence type="ECO:0000313" key="1">
    <source>
        <dbReference type="EMBL" id="KRG50770.1"/>
    </source>
</evidence>
<comment type="caution">
    <text evidence="1">The sequence shown here is derived from an EMBL/GenBank/DDBJ whole genome shotgun (WGS) entry which is preliminary data.</text>
</comment>
<name>A0A0R0B971_9GAMM</name>
<dbReference type="RefSeq" id="WP_049422813.1">
    <property type="nucleotide sequence ID" value="NZ_CP043578.1"/>
</dbReference>